<evidence type="ECO:0000313" key="13">
    <source>
        <dbReference type="Proteomes" id="UP000278143"/>
    </source>
</evidence>
<gene>
    <name evidence="12" type="ORF">SYNPS1DRAFT_26231</name>
</gene>
<evidence type="ECO:0000256" key="3">
    <source>
        <dbReference type="ARBA" id="ARBA00022448"/>
    </source>
</evidence>
<organism evidence="12 13">
    <name type="scientific">Syncephalis pseudoplumigaleata</name>
    <dbReference type="NCBI Taxonomy" id="1712513"/>
    <lineage>
        <taxon>Eukaryota</taxon>
        <taxon>Fungi</taxon>
        <taxon>Fungi incertae sedis</taxon>
        <taxon>Zoopagomycota</taxon>
        <taxon>Zoopagomycotina</taxon>
        <taxon>Zoopagomycetes</taxon>
        <taxon>Zoopagales</taxon>
        <taxon>Piptocephalidaceae</taxon>
        <taxon>Syncephalis</taxon>
    </lineage>
</organism>
<dbReference type="InterPro" id="IPR018108">
    <property type="entry name" value="MCP_transmembrane"/>
</dbReference>
<reference evidence="13" key="1">
    <citation type="journal article" date="2018" name="Nat. Microbiol.">
        <title>Leveraging single-cell genomics to expand the fungal tree of life.</title>
        <authorList>
            <person name="Ahrendt S.R."/>
            <person name="Quandt C.A."/>
            <person name="Ciobanu D."/>
            <person name="Clum A."/>
            <person name="Salamov A."/>
            <person name="Andreopoulos B."/>
            <person name="Cheng J.F."/>
            <person name="Woyke T."/>
            <person name="Pelin A."/>
            <person name="Henrissat B."/>
            <person name="Reynolds N.K."/>
            <person name="Benny G.L."/>
            <person name="Smith M.E."/>
            <person name="James T.Y."/>
            <person name="Grigoriev I.V."/>
        </authorList>
    </citation>
    <scope>NUCLEOTIDE SEQUENCE [LARGE SCALE GENOMIC DNA]</scope>
    <source>
        <strain evidence="13">Benny S71-1</strain>
    </source>
</reference>
<keyword evidence="11" id="KW-0732">Signal</keyword>
<keyword evidence="6 10" id="KW-1133">Transmembrane helix</keyword>
<dbReference type="AlphaFoldDB" id="A0A4P9Z6W0"/>
<keyword evidence="13" id="KW-1185">Reference proteome</keyword>
<name>A0A4P9Z6W0_9FUNG</name>
<keyword evidence="3 9" id="KW-0813">Transport</keyword>
<keyword evidence="4 8" id="KW-0812">Transmembrane</keyword>
<feature type="transmembrane region" description="Helical" evidence="10">
    <location>
        <begin position="223"/>
        <end position="242"/>
    </location>
</feature>
<keyword evidence="5" id="KW-0677">Repeat</keyword>
<feature type="transmembrane region" description="Helical" evidence="10">
    <location>
        <begin position="335"/>
        <end position="353"/>
    </location>
</feature>
<feature type="transmembrane region" description="Helical" evidence="10">
    <location>
        <begin position="57"/>
        <end position="82"/>
    </location>
</feature>
<evidence type="ECO:0000313" key="12">
    <source>
        <dbReference type="EMBL" id="RKP28198.1"/>
    </source>
</evidence>
<feature type="transmembrane region" description="Helical" evidence="10">
    <location>
        <begin position="359"/>
        <end position="380"/>
    </location>
</feature>
<dbReference type="PROSITE" id="PS50920">
    <property type="entry name" value="SOLCAR"/>
    <property type="match status" value="3"/>
</dbReference>
<evidence type="ECO:0000256" key="7">
    <source>
        <dbReference type="ARBA" id="ARBA00023136"/>
    </source>
</evidence>
<protein>
    <submittedName>
        <fullName evidence="12">Mitochondrial carrier domain-containing protein</fullName>
    </submittedName>
</protein>
<proteinExistence type="inferred from homology"/>
<feature type="repeat" description="Solcar" evidence="8">
    <location>
        <begin position="106"/>
        <end position="248"/>
    </location>
</feature>
<dbReference type="Pfam" id="PF00153">
    <property type="entry name" value="Mito_carr"/>
    <property type="match status" value="3"/>
</dbReference>
<dbReference type="SUPFAM" id="SSF103506">
    <property type="entry name" value="Mitochondrial carrier"/>
    <property type="match status" value="1"/>
</dbReference>
<keyword evidence="7 8" id="KW-0472">Membrane</keyword>
<evidence type="ECO:0000256" key="6">
    <source>
        <dbReference type="ARBA" id="ARBA00022989"/>
    </source>
</evidence>
<comment type="subcellular location">
    <subcellularLocation>
        <location evidence="1">Membrane</location>
        <topology evidence="1">Multi-pass membrane protein</topology>
    </subcellularLocation>
</comment>
<evidence type="ECO:0000256" key="1">
    <source>
        <dbReference type="ARBA" id="ARBA00004141"/>
    </source>
</evidence>
<evidence type="ECO:0000256" key="11">
    <source>
        <dbReference type="SAM" id="SignalP"/>
    </source>
</evidence>
<evidence type="ECO:0000256" key="2">
    <source>
        <dbReference type="ARBA" id="ARBA00006375"/>
    </source>
</evidence>
<accession>A0A4P9Z6W0</accession>
<dbReference type="InterPro" id="IPR023395">
    <property type="entry name" value="MCP_dom_sf"/>
</dbReference>
<feature type="transmembrane region" description="Helical" evidence="10">
    <location>
        <begin position="270"/>
        <end position="288"/>
    </location>
</feature>
<evidence type="ECO:0000256" key="10">
    <source>
        <dbReference type="SAM" id="Phobius"/>
    </source>
</evidence>
<evidence type="ECO:0000256" key="4">
    <source>
        <dbReference type="ARBA" id="ARBA00022692"/>
    </source>
</evidence>
<feature type="chain" id="PRO_5020729048" evidence="11">
    <location>
        <begin position="19"/>
        <end position="381"/>
    </location>
</feature>
<dbReference type="OrthoDB" id="250329at2759"/>
<dbReference type="EMBL" id="KZ989112">
    <property type="protein sequence ID" value="RKP28198.1"/>
    <property type="molecule type" value="Genomic_DNA"/>
</dbReference>
<dbReference type="GO" id="GO:0016020">
    <property type="term" value="C:membrane"/>
    <property type="evidence" value="ECO:0007669"/>
    <property type="project" value="UniProtKB-SubCell"/>
</dbReference>
<comment type="similarity">
    <text evidence="2 9">Belongs to the mitochondrial carrier (TC 2.A.29) family.</text>
</comment>
<evidence type="ECO:0000256" key="5">
    <source>
        <dbReference type="ARBA" id="ARBA00022737"/>
    </source>
</evidence>
<dbReference type="PANTHER" id="PTHR45667">
    <property type="entry name" value="S-ADENOSYLMETHIONINE MITOCHONDRIAL CARRIER PROTEIN"/>
    <property type="match status" value="1"/>
</dbReference>
<feature type="repeat" description="Solcar" evidence="8">
    <location>
        <begin position="2"/>
        <end position="95"/>
    </location>
</feature>
<evidence type="ECO:0000256" key="8">
    <source>
        <dbReference type="PROSITE-ProRule" id="PRU00282"/>
    </source>
</evidence>
<dbReference type="Gene3D" id="1.50.40.10">
    <property type="entry name" value="Mitochondrial carrier domain"/>
    <property type="match status" value="2"/>
</dbReference>
<dbReference type="Proteomes" id="UP000278143">
    <property type="component" value="Unassembled WGS sequence"/>
</dbReference>
<feature type="signal peptide" evidence="11">
    <location>
        <begin position="1"/>
        <end position="18"/>
    </location>
</feature>
<feature type="transmembrane region" description="Helical" evidence="10">
    <location>
        <begin position="102"/>
        <end position="126"/>
    </location>
</feature>
<feature type="repeat" description="Solcar" evidence="8">
    <location>
        <begin position="268"/>
        <end position="359"/>
    </location>
</feature>
<sequence length="381" mass="42529">MFGWWQHLVASTCSAVLSRLITYPLDTLRVRVQSSSQDGHDIDGRGSARGGWQQLRLAIADVPIASLYNGLAVALVFSAPAVTLYMGTYDGLKWLLVDQLQWLTYDAFLCHIVGACAAEVVSNLMWTPMELIKSQMQAGRQHKSTSDAAFHDDIPFTLLTADTPDAHEQHDAAAAAAVDEQLLEPGNRHRKTPSPVEALTWRDACRIAYGIWRTHGPLGLLRGYWLGVYIYAPYSCIYFVVYERIKPMLLRWTTTAGTALIIDANTTYPVWIYLLGSAVACTMGAALTNPLDVVRTRWQVAHGHDRAVAHANHWFDMAVYLWRHEGRWRALMRGVWARVLSMVPGTVLGWTIFEMFRVYYTTPTIVSAATVSSLATSSLLI</sequence>
<evidence type="ECO:0000256" key="9">
    <source>
        <dbReference type="RuleBase" id="RU000488"/>
    </source>
</evidence>